<comment type="catalytic activity">
    <reaction evidence="7">
        <text>L-threonyl-[protein] + ATP = O-phospho-L-threonyl-[protein] + ADP + H(+)</text>
        <dbReference type="Rhea" id="RHEA:46608"/>
        <dbReference type="Rhea" id="RHEA-COMP:11060"/>
        <dbReference type="Rhea" id="RHEA-COMP:11605"/>
        <dbReference type="ChEBI" id="CHEBI:15378"/>
        <dbReference type="ChEBI" id="CHEBI:30013"/>
        <dbReference type="ChEBI" id="CHEBI:30616"/>
        <dbReference type="ChEBI" id="CHEBI:61977"/>
        <dbReference type="ChEBI" id="CHEBI:456216"/>
        <dbReference type="EC" id="2.7.11.1"/>
    </reaction>
</comment>
<comment type="catalytic activity">
    <reaction evidence="8">
        <text>L-seryl-[protein] + ATP = O-phospho-L-seryl-[protein] + ADP + H(+)</text>
        <dbReference type="Rhea" id="RHEA:17989"/>
        <dbReference type="Rhea" id="RHEA-COMP:9863"/>
        <dbReference type="Rhea" id="RHEA-COMP:11604"/>
        <dbReference type="ChEBI" id="CHEBI:15378"/>
        <dbReference type="ChEBI" id="CHEBI:29999"/>
        <dbReference type="ChEBI" id="CHEBI:30616"/>
        <dbReference type="ChEBI" id="CHEBI:83421"/>
        <dbReference type="ChEBI" id="CHEBI:456216"/>
        <dbReference type="EC" id="2.7.11.1"/>
    </reaction>
</comment>
<evidence type="ECO:0000256" key="8">
    <source>
        <dbReference type="ARBA" id="ARBA00048679"/>
    </source>
</evidence>
<evidence type="ECO:0000313" key="10">
    <source>
        <dbReference type="EMBL" id="PWU23478.1"/>
    </source>
</evidence>
<accession>A0A317JU01</accession>
<keyword evidence="6" id="KW-0067">ATP-binding</keyword>
<dbReference type="SMART" id="SM00220">
    <property type="entry name" value="S_TKc"/>
    <property type="match status" value="1"/>
</dbReference>
<name>A0A317JU01_9BACT</name>
<evidence type="ECO:0000259" key="9">
    <source>
        <dbReference type="PROSITE" id="PS50011"/>
    </source>
</evidence>
<dbReference type="GO" id="GO:0005737">
    <property type="term" value="C:cytoplasm"/>
    <property type="evidence" value="ECO:0007669"/>
    <property type="project" value="TreeGrafter"/>
</dbReference>
<evidence type="ECO:0000256" key="4">
    <source>
        <dbReference type="ARBA" id="ARBA00022741"/>
    </source>
</evidence>
<dbReference type="GO" id="GO:0005524">
    <property type="term" value="F:ATP binding"/>
    <property type="evidence" value="ECO:0007669"/>
    <property type="project" value="UniProtKB-KW"/>
</dbReference>
<dbReference type="EMBL" id="PSRQ01000032">
    <property type="protein sequence ID" value="PWU23478.1"/>
    <property type="molecule type" value="Genomic_DNA"/>
</dbReference>
<evidence type="ECO:0000313" key="11">
    <source>
        <dbReference type="Proteomes" id="UP000246104"/>
    </source>
</evidence>
<keyword evidence="3" id="KW-0808">Transferase</keyword>
<dbReference type="EC" id="2.7.11.1" evidence="1"/>
<dbReference type="SUPFAM" id="SSF56112">
    <property type="entry name" value="Protein kinase-like (PK-like)"/>
    <property type="match status" value="1"/>
</dbReference>
<dbReference type="InterPro" id="IPR053235">
    <property type="entry name" value="Ser_Thr_kinase"/>
</dbReference>
<gene>
    <name evidence="10" type="ORF">C5B42_02895</name>
</gene>
<keyword evidence="2" id="KW-0723">Serine/threonine-protein kinase</keyword>
<dbReference type="PANTHER" id="PTHR24361:SF433">
    <property type="entry name" value="PROTEIN KINASE DOMAIN-CONTAINING PROTEIN"/>
    <property type="match status" value="1"/>
</dbReference>
<dbReference type="PANTHER" id="PTHR24361">
    <property type="entry name" value="MITOGEN-ACTIVATED KINASE KINASE KINASE"/>
    <property type="match status" value="1"/>
</dbReference>
<evidence type="ECO:0000256" key="5">
    <source>
        <dbReference type="ARBA" id="ARBA00022777"/>
    </source>
</evidence>
<proteinExistence type="predicted"/>
<feature type="domain" description="Protein kinase" evidence="9">
    <location>
        <begin position="33"/>
        <end position="312"/>
    </location>
</feature>
<dbReference type="Pfam" id="PF00069">
    <property type="entry name" value="Pkinase"/>
    <property type="match status" value="1"/>
</dbReference>
<dbReference type="Gene3D" id="1.10.510.10">
    <property type="entry name" value="Transferase(Phosphotransferase) domain 1"/>
    <property type="match status" value="1"/>
</dbReference>
<protein>
    <recommendedName>
        <fullName evidence="1">non-specific serine/threonine protein kinase</fullName>
        <ecNumber evidence="1">2.7.11.1</ecNumber>
    </recommendedName>
</protein>
<evidence type="ECO:0000256" key="2">
    <source>
        <dbReference type="ARBA" id="ARBA00022527"/>
    </source>
</evidence>
<sequence>MNSDTIISMGNIAEFAEPPLPIYSSQDLERRYQRIGTLSISGGLGTVEKALDIELQRFVAVKHPTIDPSYDASAMQREAKQHARVDSIPGIAKIYAYGLEENVPFIVMEWIDAPTIADRLKTGSPLSLIESVMLASDMSWLAEEMAKRGVIHADWNTKNVFWSKENRIRLVDFGIAVGVIDRQQGAAGTLSFVAPEVLDQRTPNLFSEQWSIAAVVYASLVGRGPFDQLESSSLPLLRGKISGKRTRDAIIEGKYTPLANNEEFVQRLRRIDEPLSQARERARAIDAVFTQVFSQDSRDRFPTIQAFVQALQDACGFTDEEIRTPRFPLEESDDRVHLAHIVKTFFPNQRE</sequence>
<dbReference type="Gene3D" id="3.30.200.20">
    <property type="entry name" value="Phosphorylase Kinase, domain 1"/>
    <property type="match status" value="1"/>
</dbReference>
<reference evidence="10 11" key="1">
    <citation type="submission" date="2018-02" db="EMBL/GenBank/DDBJ databases">
        <title>Genomic Reconstructions from Amazon Rainforest and Pasture Soil Reveal Novel Insights into the Physiology of Candidate Phyla in Tropical Sites.</title>
        <authorList>
            <person name="Kroeger M.E."/>
            <person name="Delmont T."/>
            <person name="Eren A.M."/>
            <person name="Guo J."/>
            <person name="Meyer K.M."/>
            <person name="Khan K."/>
            <person name="Rodrigues J.L.M."/>
            <person name="Bohannan B.J.M."/>
            <person name="Tringe S."/>
            <person name="Borges C.D."/>
            <person name="Tiedje J."/>
            <person name="Tsai S.M."/>
            <person name="Nusslein K."/>
        </authorList>
    </citation>
    <scope>NUCLEOTIDE SEQUENCE [LARGE SCALE GENOMIC DNA]</scope>
    <source>
        <strain evidence="10">Amazon FNV 2010 28 9</strain>
    </source>
</reference>
<evidence type="ECO:0000256" key="1">
    <source>
        <dbReference type="ARBA" id="ARBA00012513"/>
    </source>
</evidence>
<evidence type="ECO:0000256" key="7">
    <source>
        <dbReference type="ARBA" id="ARBA00047899"/>
    </source>
</evidence>
<dbReference type="AlphaFoldDB" id="A0A317JU01"/>
<comment type="caution">
    <text evidence="10">The sequence shown here is derived from an EMBL/GenBank/DDBJ whole genome shotgun (WGS) entry which is preliminary data.</text>
</comment>
<organism evidence="10 11">
    <name type="scientific">Candidatus Cerribacteria bacterium 'Amazon FNV 2010 28 9'</name>
    <dbReference type="NCBI Taxonomy" id="2081795"/>
    <lineage>
        <taxon>Bacteria</taxon>
        <taxon>Candidatus Cerribacteria</taxon>
    </lineage>
</organism>
<keyword evidence="5" id="KW-0418">Kinase</keyword>
<evidence type="ECO:0000256" key="3">
    <source>
        <dbReference type="ARBA" id="ARBA00022679"/>
    </source>
</evidence>
<dbReference type="InterPro" id="IPR011009">
    <property type="entry name" value="Kinase-like_dom_sf"/>
</dbReference>
<keyword evidence="4" id="KW-0547">Nucleotide-binding</keyword>
<dbReference type="Proteomes" id="UP000246104">
    <property type="component" value="Unassembled WGS sequence"/>
</dbReference>
<dbReference type="InterPro" id="IPR000719">
    <property type="entry name" value="Prot_kinase_dom"/>
</dbReference>
<dbReference type="GO" id="GO:0004674">
    <property type="term" value="F:protein serine/threonine kinase activity"/>
    <property type="evidence" value="ECO:0007669"/>
    <property type="project" value="UniProtKB-KW"/>
</dbReference>
<dbReference type="PROSITE" id="PS50011">
    <property type="entry name" value="PROTEIN_KINASE_DOM"/>
    <property type="match status" value="1"/>
</dbReference>
<evidence type="ECO:0000256" key="6">
    <source>
        <dbReference type="ARBA" id="ARBA00022840"/>
    </source>
</evidence>